<reference evidence="1" key="2">
    <citation type="journal article" date="2015" name="Fish Shellfish Immunol.">
        <title>Early steps in the European eel (Anguilla anguilla)-Vibrio vulnificus interaction in the gills: Role of the RtxA13 toxin.</title>
        <authorList>
            <person name="Callol A."/>
            <person name="Pajuelo D."/>
            <person name="Ebbesson L."/>
            <person name="Teles M."/>
            <person name="MacKenzie S."/>
            <person name="Amaro C."/>
        </authorList>
    </citation>
    <scope>NUCLEOTIDE SEQUENCE</scope>
</reference>
<sequence>MFVYQSGWQWSTFKNWTLLSCTKLTHILSTVQPRDPLKS</sequence>
<evidence type="ECO:0000313" key="1">
    <source>
        <dbReference type="EMBL" id="JAH88069.1"/>
    </source>
</evidence>
<dbReference type="EMBL" id="GBXM01020508">
    <property type="protein sequence ID" value="JAH88069.1"/>
    <property type="molecule type" value="Transcribed_RNA"/>
</dbReference>
<reference evidence="1" key="1">
    <citation type="submission" date="2014-11" db="EMBL/GenBank/DDBJ databases">
        <authorList>
            <person name="Amaro Gonzalez C."/>
        </authorList>
    </citation>
    <scope>NUCLEOTIDE SEQUENCE</scope>
</reference>
<name>A0A0E9WCE3_ANGAN</name>
<organism evidence="1">
    <name type="scientific">Anguilla anguilla</name>
    <name type="common">European freshwater eel</name>
    <name type="synonym">Muraena anguilla</name>
    <dbReference type="NCBI Taxonomy" id="7936"/>
    <lineage>
        <taxon>Eukaryota</taxon>
        <taxon>Metazoa</taxon>
        <taxon>Chordata</taxon>
        <taxon>Craniata</taxon>
        <taxon>Vertebrata</taxon>
        <taxon>Euteleostomi</taxon>
        <taxon>Actinopterygii</taxon>
        <taxon>Neopterygii</taxon>
        <taxon>Teleostei</taxon>
        <taxon>Anguilliformes</taxon>
        <taxon>Anguillidae</taxon>
        <taxon>Anguilla</taxon>
    </lineage>
</organism>
<protein>
    <submittedName>
        <fullName evidence="1">Uncharacterized protein</fullName>
    </submittedName>
</protein>
<dbReference type="AlphaFoldDB" id="A0A0E9WCE3"/>
<accession>A0A0E9WCE3</accession>
<proteinExistence type="predicted"/>